<dbReference type="PANTHER" id="PTHR10067:SF9">
    <property type="entry name" value="PHOSPHATIDYLSERINE DECARBOXYLASE FAMILY PROTEIN (AFU_ORTHOLOGUE AFUA_7G01730)"/>
    <property type="match status" value="1"/>
</dbReference>
<dbReference type="GO" id="GO:0004609">
    <property type="term" value="F:phosphatidylserine decarboxylase activity"/>
    <property type="evidence" value="ECO:0007669"/>
    <property type="project" value="InterPro"/>
</dbReference>
<dbReference type="Proteomes" id="UP000235777">
    <property type="component" value="Unassembled WGS sequence"/>
</dbReference>
<evidence type="ECO:0000256" key="3">
    <source>
        <dbReference type="ARBA" id="ARBA00023239"/>
    </source>
</evidence>
<evidence type="ECO:0000256" key="4">
    <source>
        <dbReference type="ARBA" id="ARBA00023317"/>
    </source>
</evidence>
<dbReference type="Pfam" id="PF12588">
    <property type="entry name" value="PSDC"/>
    <property type="match status" value="1"/>
</dbReference>
<reference evidence="6 7" key="1">
    <citation type="submission" date="2018-01" db="EMBL/GenBank/DDBJ databases">
        <title>Whole genome analyses suggest that Burkholderia sensu lato contains two further novel genera in the rhizoxinica-symbiotica group Mycetohabitans gen. nov., and Trinickia gen. nov.: implications for the evolution of diazotrophy and nodulation in the Burkholderiaceae.</title>
        <authorList>
            <person name="Estrada-de los Santos P."/>
            <person name="Palmer M."/>
            <person name="Chavez-Ramirez B."/>
            <person name="Beukes C."/>
            <person name="Steenkamp E.T."/>
            <person name="Hirsch A.M."/>
            <person name="Manyaka P."/>
            <person name="Maluk M."/>
            <person name="Lafos M."/>
            <person name="Crook M."/>
            <person name="Gross E."/>
            <person name="Simon M.F."/>
            <person name="Bueno dos Reis Junior F."/>
            <person name="Poole P.S."/>
            <person name="Venter S.N."/>
            <person name="James E.K."/>
        </authorList>
    </citation>
    <scope>NUCLEOTIDE SEQUENCE [LARGE SCALE GENOMIC DNA]</scope>
    <source>
        <strain evidence="6 7">JPY 581</strain>
    </source>
</reference>
<keyword evidence="1" id="KW-0210">Decarboxylase</keyword>
<gene>
    <name evidence="6" type="ORF">C0Z20_16235</name>
</gene>
<protein>
    <submittedName>
        <fullName evidence="6">Phosphatidylserine decarboxylase</fullName>
    </submittedName>
</protein>
<proteinExistence type="predicted"/>
<name>A0A2N7X2R3_9BURK</name>
<sequence>MADGTDAPVGERRRLGGWLPQAEDQVGAFREDLARRARDRARNAPRAEVVRDLATLIQNDAVLRMNLVRAIDDAIAAGYRLGHSTIDELIAIIDYLMTYAPPFSDSSLVHCPLNAVLEWPMCMPSGYAFFRDPALNLQLKRVLNAWCGFLCGPHSRMHLHERPPDGWFSREATEKVGIDQFVCSPDQPHWGFASWNAFFTRQFKSGARPVASPDDEKLIVSACEASPYAISGGANIHDRFWIKSQPYSLQEMFTPSQRELAQRFAGGSVYQAFLSAYNYHRWHAPVSGTITKAYLVDGSYYSALEAEGPDPNGLNDSQGYTTSIATRAVIVIDCDVPEIGEVGCVFIGMAEVSSCIIDVMPGQHVRKGDELGFFQYGGSTYCLVFKADVIERFLVTPHSGGKAKPVHVNAPVAQAR</sequence>
<evidence type="ECO:0000313" key="6">
    <source>
        <dbReference type="EMBL" id="PMS35871.1"/>
    </source>
</evidence>
<keyword evidence="2" id="KW-0865">Zymogen</keyword>
<evidence type="ECO:0000313" key="7">
    <source>
        <dbReference type="Proteomes" id="UP000235777"/>
    </source>
</evidence>
<feature type="domain" description="L-tryptophan decarboxylase PsiD-like" evidence="5">
    <location>
        <begin position="48"/>
        <end position="175"/>
    </location>
</feature>
<evidence type="ECO:0000256" key="2">
    <source>
        <dbReference type="ARBA" id="ARBA00023145"/>
    </source>
</evidence>
<dbReference type="Pfam" id="PF02666">
    <property type="entry name" value="PS_Dcarbxylase"/>
    <property type="match status" value="1"/>
</dbReference>
<dbReference type="OrthoDB" id="9802030at2"/>
<dbReference type="STRING" id="863227.GCA_000373005_05294"/>
<dbReference type="RefSeq" id="WP_026230269.1">
    <property type="nucleotide sequence ID" value="NZ_KB890218.1"/>
</dbReference>
<accession>A0A2N7X2R3</accession>
<dbReference type="PANTHER" id="PTHR10067">
    <property type="entry name" value="PHOSPHATIDYLSERINE DECARBOXYLASE"/>
    <property type="match status" value="1"/>
</dbReference>
<organism evidence="6 7">
    <name type="scientific">Trinickia symbiotica</name>
    <dbReference type="NCBI Taxonomy" id="863227"/>
    <lineage>
        <taxon>Bacteria</taxon>
        <taxon>Pseudomonadati</taxon>
        <taxon>Pseudomonadota</taxon>
        <taxon>Betaproteobacteria</taxon>
        <taxon>Burkholderiales</taxon>
        <taxon>Burkholderiaceae</taxon>
        <taxon>Trinickia</taxon>
    </lineage>
</organism>
<dbReference type="GO" id="GO:0006646">
    <property type="term" value="P:phosphatidylethanolamine biosynthetic process"/>
    <property type="evidence" value="ECO:0007669"/>
    <property type="project" value="TreeGrafter"/>
</dbReference>
<comment type="caution">
    <text evidence="6">The sequence shown here is derived from an EMBL/GenBank/DDBJ whole genome shotgun (WGS) entry which is preliminary data.</text>
</comment>
<keyword evidence="7" id="KW-1185">Reference proteome</keyword>
<dbReference type="InterPro" id="IPR022237">
    <property type="entry name" value="PsiD-like"/>
</dbReference>
<dbReference type="EMBL" id="PNYC01000009">
    <property type="protein sequence ID" value="PMS35871.1"/>
    <property type="molecule type" value="Genomic_DNA"/>
</dbReference>
<keyword evidence="3" id="KW-0456">Lyase</keyword>
<evidence type="ECO:0000259" key="5">
    <source>
        <dbReference type="Pfam" id="PF12588"/>
    </source>
</evidence>
<dbReference type="AlphaFoldDB" id="A0A2N7X2R3"/>
<dbReference type="InterPro" id="IPR003817">
    <property type="entry name" value="PS_Dcarbxylase"/>
</dbReference>
<keyword evidence="4" id="KW-0670">Pyruvate</keyword>
<evidence type="ECO:0000256" key="1">
    <source>
        <dbReference type="ARBA" id="ARBA00022793"/>
    </source>
</evidence>